<gene>
    <name evidence="1" type="ORF">CUESP1_2027</name>
</gene>
<keyword evidence="2" id="KW-1185">Reference proteome</keyword>
<name>A0A1M4PPI4_9FIRM</name>
<evidence type="ECO:0000313" key="2">
    <source>
        <dbReference type="Proteomes" id="UP000245423"/>
    </source>
</evidence>
<dbReference type="Proteomes" id="UP000245423">
    <property type="component" value="Chromosome 1"/>
</dbReference>
<dbReference type="AlphaFoldDB" id="A0A1M4PPI4"/>
<protein>
    <submittedName>
        <fullName evidence="1">Transposase</fullName>
    </submittedName>
</protein>
<accession>A0A1M4PPI4</accession>
<evidence type="ECO:0000313" key="1">
    <source>
        <dbReference type="EMBL" id="SHD77384.1"/>
    </source>
</evidence>
<dbReference type="Gene3D" id="1.10.10.60">
    <property type="entry name" value="Homeodomain-like"/>
    <property type="match status" value="1"/>
</dbReference>
<reference evidence="1 2" key="1">
    <citation type="submission" date="2016-11" db="EMBL/GenBank/DDBJ databases">
        <authorList>
            <person name="Manzoor S."/>
        </authorList>
    </citation>
    <scope>NUCLEOTIDE SEQUENCE [LARGE SCALE GENOMIC DNA]</scope>
    <source>
        <strain evidence="1">Clostridium ultunense strain Esp</strain>
    </source>
</reference>
<proteinExistence type="predicted"/>
<organism evidence="1 2">
    <name type="scientific">[Clostridium] ultunense Esp</name>
    <dbReference type="NCBI Taxonomy" id="1288971"/>
    <lineage>
        <taxon>Bacteria</taxon>
        <taxon>Bacillati</taxon>
        <taxon>Bacillota</taxon>
        <taxon>Tissierellia</taxon>
        <taxon>Tissierellales</taxon>
        <taxon>Tepidimicrobiaceae</taxon>
        <taxon>Schnuerera</taxon>
    </lineage>
</organism>
<sequence>MIGLDKKAEILMQYFRENKSQRAISRDLKMSRSTVAKYINEFKSKLELLEDLDKDEEKDRSKILLLIEEMTSKPKYDTSSRTRTKLTDEIIDKINELLEQNEKNGLLGRMSILKLNK</sequence>
<dbReference type="EMBL" id="LT669839">
    <property type="protein sequence ID" value="SHD77384.1"/>
    <property type="molecule type" value="Genomic_DNA"/>
</dbReference>